<dbReference type="GO" id="GO:0030427">
    <property type="term" value="C:site of polarized growth"/>
    <property type="evidence" value="ECO:0007669"/>
    <property type="project" value="TreeGrafter"/>
</dbReference>
<dbReference type="InterPro" id="IPR002108">
    <property type="entry name" value="ADF-H"/>
</dbReference>
<reference evidence="6 7" key="1">
    <citation type="journal article" date="2018" name="BMC Genomics">
        <title>Comparative genome analyses reveal sequence features reflecting distinct modes of host-adaptation between dicot and monocot powdery mildew.</title>
        <authorList>
            <person name="Wu Y."/>
            <person name="Ma X."/>
            <person name="Pan Z."/>
            <person name="Kale S.D."/>
            <person name="Song Y."/>
            <person name="King H."/>
            <person name="Zhang Q."/>
            <person name="Presley C."/>
            <person name="Deng X."/>
            <person name="Wei C.I."/>
            <person name="Xiao S."/>
        </authorList>
    </citation>
    <scope>NUCLEOTIDE SEQUENCE [LARGE SCALE GENOMIC DNA]</scope>
    <source>
        <strain evidence="6">UMSG3</strain>
    </source>
</reference>
<dbReference type="EMBL" id="MCBQ01012552">
    <property type="protein sequence ID" value="RKF65167.1"/>
    <property type="molecule type" value="Genomic_DNA"/>
</dbReference>
<feature type="compositionally biased region" description="Polar residues" evidence="3">
    <location>
        <begin position="518"/>
        <end position="527"/>
    </location>
</feature>
<evidence type="ECO:0000256" key="3">
    <source>
        <dbReference type="SAM" id="MobiDB-lite"/>
    </source>
</evidence>
<feature type="compositionally biased region" description="Polar residues" evidence="3">
    <location>
        <begin position="469"/>
        <end position="482"/>
    </location>
</feature>
<keyword evidence="1 2" id="KW-0728">SH3 domain</keyword>
<dbReference type="Proteomes" id="UP000283383">
    <property type="component" value="Unassembled WGS sequence"/>
</dbReference>
<dbReference type="SUPFAM" id="SSF55753">
    <property type="entry name" value="Actin depolymerizing proteins"/>
    <property type="match status" value="1"/>
</dbReference>
<dbReference type="Gene3D" id="2.30.30.40">
    <property type="entry name" value="SH3 Domains"/>
    <property type="match status" value="2"/>
</dbReference>
<dbReference type="AlphaFoldDB" id="A0A420I626"/>
<dbReference type="PROSITE" id="PS50002">
    <property type="entry name" value="SH3"/>
    <property type="match status" value="2"/>
</dbReference>
<dbReference type="FunFam" id="2.30.30.40:FF:000242">
    <property type="entry name" value="Actin binding protein"/>
    <property type="match status" value="1"/>
</dbReference>
<evidence type="ECO:0000313" key="7">
    <source>
        <dbReference type="Proteomes" id="UP000283383"/>
    </source>
</evidence>
<dbReference type="PRINTS" id="PR00499">
    <property type="entry name" value="P67PHOX"/>
</dbReference>
<dbReference type="FunFam" id="3.40.20.10:FF:000045">
    <property type="entry name" value="Actin binding protein, putative"/>
    <property type="match status" value="1"/>
</dbReference>
<comment type="caution">
    <text evidence="6">The sequence shown here is derived from an EMBL/GenBank/DDBJ whole genome shotgun (WGS) entry which is preliminary data.</text>
</comment>
<feature type="domain" description="SH3" evidence="4">
    <location>
        <begin position="632"/>
        <end position="692"/>
    </location>
</feature>
<dbReference type="CDD" id="cd11961">
    <property type="entry name" value="SH3_Abp1_fungi_C2"/>
    <property type="match status" value="1"/>
</dbReference>
<evidence type="ECO:0000313" key="6">
    <source>
        <dbReference type="EMBL" id="RKF65167.1"/>
    </source>
</evidence>
<evidence type="ECO:0000259" key="5">
    <source>
        <dbReference type="PROSITE" id="PS51263"/>
    </source>
</evidence>
<dbReference type="CDD" id="cd11962">
    <property type="entry name" value="SH3_Abp1_fungi_C1"/>
    <property type="match status" value="1"/>
</dbReference>
<feature type="region of interest" description="Disordered" evidence="3">
    <location>
        <begin position="247"/>
        <end position="268"/>
    </location>
</feature>
<dbReference type="InterPro" id="IPR029006">
    <property type="entry name" value="ADF-H/Gelsolin-like_dom_sf"/>
</dbReference>
<dbReference type="Pfam" id="PF00241">
    <property type="entry name" value="Cofilin_ADF"/>
    <property type="match status" value="1"/>
</dbReference>
<feature type="compositionally biased region" description="Polar residues" evidence="3">
    <location>
        <begin position="431"/>
        <end position="452"/>
    </location>
</feature>
<dbReference type="SMART" id="SM00102">
    <property type="entry name" value="ADF"/>
    <property type="match status" value="1"/>
</dbReference>
<dbReference type="STRING" id="62708.A0A420I626"/>
<feature type="domain" description="ADF-H" evidence="5">
    <location>
        <begin position="5"/>
        <end position="154"/>
    </location>
</feature>
<evidence type="ECO:0000256" key="1">
    <source>
        <dbReference type="ARBA" id="ARBA00022443"/>
    </source>
</evidence>
<dbReference type="GO" id="GO:0030833">
    <property type="term" value="P:regulation of actin filament polymerization"/>
    <property type="evidence" value="ECO:0007669"/>
    <property type="project" value="TreeGrafter"/>
</dbReference>
<feature type="region of interest" description="Disordered" evidence="3">
    <location>
        <begin position="316"/>
        <end position="366"/>
    </location>
</feature>
<dbReference type="GO" id="GO:0030864">
    <property type="term" value="C:cortical actin cytoskeleton"/>
    <property type="evidence" value="ECO:0007669"/>
    <property type="project" value="TreeGrafter"/>
</dbReference>
<dbReference type="InterPro" id="IPR035719">
    <property type="entry name" value="Abp1_fungi_SH3_C1"/>
</dbReference>
<sequence length="758" mass="81747">MASLNTSTNGPSIKSSYKSIIDGSLSTSFNSPTHGQWAIFSVSTPLINAFQPDRGGKESILKVQSTSEGELSEMIEEFSEGRIQFAFVKIKDLNTSLPKHILIGWCGEGVPERTKGYFTSHLAVISNIFHGYHVQITARSDRDLTPESIIKKVADASGSKYHRNNDISSTVCPPAPASKSVFSPSQFSGLSGPNILASSRLKANESNLNVDDDGWGADAPQVTRSKLEKVAPAYKPTKVNMAELTKQNSASTQNDVDRTNENSDIVKGGYQPVGKVDIAAIRAQAQIKTDDRPTVVKGAYEPVGKVDIAAIRARAQKPTNSHISTTGSSVVNSSHNEQPLNSINQTERSAASPKSERLTTLPKPKVTNMFSSVHANFTGTKAPQPGSFGSEFTPTNLIEPMVSSTSKNFADEGGKTPAQLWQEKKARERSTSGASSVASNQKSQIINQTSTGGEWKSGYTGRSWAPVAINSTGRSDIGTASDQGAGDQNYEQETTSPPTGGISAIRNQFQAELPVRASMNQDSSNDLKSPPPPSINTSNRPNHVVSMPPPPPVRNLTPESPQREASPIRVAVPVARGKDLDSSASKTVDLSAREIEVDNTGVEISNNSVPNTPDTAKIQTKNAPTGNLDPSNKGICALIQYDYEVAEDNEIQLIEGEFITNIDMVDDDWWMGVNSRGERGLFPSNYVELVEEISNTTAAQVSVTATALYDYEAAEDNELSFEEDAVITNVEFPDEDWWHGSYNGKSGLFPANYVQLNE</sequence>
<feature type="compositionally biased region" description="Polar residues" evidence="3">
    <location>
        <begin position="317"/>
        <end position="349"/>
    </location>
</feature>
<feature type="domain" description="SH3" evidence="4">
    <location>
        <begin position="700"/>
        <end position="758"/>
    </location>
</feature>
<feature type="region of interest" description="Disordered" evidence="3">
    <location>
        <begin position="518"/>
        <end position="566"/>
    </location>
</feature>
<dbReference type="GO" id="GO:0005884">
    <property type="term" value="C:actin filament"/>
    <property type="evidence" value="ECO:0007669"/>
    <property type="project" value="TreeGrafter"/>
</dbReference>
<dbReference type="PRINTS" id="PR00452">
    <property type="entry name" value="SH3DOMAIN"/>
</dbReference>
<feature type="compositionally biased region" description="Polar residues" evidence="3">
    <location>
        <begin position="489"/>
        <end position="498"/>
    </location>
</feature>
<gene>
    <name evidence="6" type="ORF">GcM3_125020</name>
</gene>
<evidence type="ECO:0008006" key="8">
    <source>
        <dbReference type="Google" id="ProtNLM"/>
    </source>
</evidence>
<dbReference type="Pfam" id="PF14604">
    <property type="entry name" value="SH3_9"/>
    <property type="match status" value="2"/>
</dbReference>
<feature type="region of interest" description="Disordered" evidence="3">
    <location>
        <begin position="422"/>
        <end position="503"/>
    </location>
</feature>
<dbReference type="CDD" id="cd11281">
    <property type="entry name" value="ADF_drebrin_like"/>
    <property type="match status" value="1"/>
</dbReference>
<dbReference type="SMART" id="SM00326">
    <property type="entry name" value="SH3"/>
    <property type="match status" value="2"/>
</dbReference>
<dbReference type="Gene3D" id="3.40.20.10">
    <property type="entry name" value="Severin"/>
    <property type="match status" value="1"/>
</dbReference>
<dbReference type="SUPFAM" id="SSF50044">
    <property type="entry name" value="SH3-domain"/>
    <property type="match status" value="2"/>
</dbReference>
<evidence type="ECO:0000259" key="4">
    <source>
        <dbReference type="PROSITE" id="PS50002"/>
    </source>
</evidence>
<dbReference type="PANTHER" id="PTHR10829:SF25">
    <property type="entry name" value="DREBRIN-LIKE PROTEIN"/>
    <property type="match status" value="1"/>
</dbReference>
<organism evidence="6 7">
    <name type="scientific">Golovinomyces cichoracearum</name>
    <dbReference type="NCBI Taxonomy" id="62708"/>
    <lineage>
        <taxon>Eukaryota</taxon>
        <taxon>Fungi</taxon>
        <taxon>Dikarya</taxon>
        <taxon>Ascomycota</taxon>
        <taxon>Pezizomycotina</taxon>
        <taxon>Leotiomycetes</taxon>
        <taxon>Erysiphales</taxon>
        <taxon>Erysiphaceae</taxon>
        <taxon>Golovinomyces</taxon>
    </lineage>
</organism>
<evidence type="ECO:0000256" key="2">
    <source>
        <dbReference type="PROSITE-ProRule" id="PRU00192"/>
    </source>
</evidence>
<dbReference type="InterPro" id="IPR001452">
    <property type="entry name" value="SH3_domain"/>
</dbReference>
<keyword evidence="7" id="KW-1185">Reference proteome</keyword>
<dbReference type="GO" id="GO:0051015">
    <property type="term" value="F:actin filament binding"/>
    <property type="evidence" value="ECO:0007669"/>
    <property type="project" value="TreeGrafter"/>
</dbReference>
<name>A0A420I626_9PEZI</name>
<accession>A0A420I626</accession>
<dbReference type="InterPro" id="IPR035718">
    <property type="entry name" value="Abp1_fungi_SH3_C2"/>
</dbReference>
<protein>
    <recommendedName>
        <fullName evidence="8">Actin binding protein</fullName>
    </recommendedName>
</protein>
<dbReference type="InterPro" id="IPR036028">
    <property type="entry name" value="SH3-like_dom_sf"/>
</dbReference>
<proteinExistence type="predicted"/>
<dbReference type="PANTHER" id="PTHR10829">
    <property type="entry name" value="CORTACTIN AND DREBRIN"/>
    <property type="match status" value="1"/>
</dbReference>
<dbReference type="PROSITE" id="PS51263">
    <property type="entry name" value="ADF_H"/>
    <property type="match status" value="1"/>
</dbReference>